<proteinExistence type="predicted"/>
<name>A0A2S6I7S5_9BACT</name>
<keyword evidence="1" id="KW-1133">Transmembrane helix</keyword>
<comment type="caution">
    <text evidence="2">The sequence shown here is derived from an EMBL/GenBank/DDBJ whole genome shotgun (WGS) entry which is preliminary data.</text>
</comment>
<dbReference type="EMBL" id="PTJC01000005">
    <property type="protein sequence ID" value="PPK87535.1"/>
    <property type="molecule type" value="Genomic_DNA"/>
</dbReference>
<evidence type="ECO:0000313" key="2">
    <source>
        <dbReference type="EMBL" id="PPK87535.1"/>
    </source>
</evidence>
<reference evidence="2 3" key="1">
    <citation type="submission" date="2018-02" db="EMBL/GenBank/DDBJ databases">
        <title>Genomic Encyclopedia of Archaeal and Bacterial Type Strains, Phase II (KMG-II): from individual species to whole genera.</title>
        <authorList>
            <person name="Goeker M."/>
        </authorList>
    </citation>
    <scope>NUCLEOTIDE SEQUENCE [LARGE SCALE GENOMIC DNA]</scope>
    <source>
        <strain evidence="2 3">DSM 29526</strain>
    </source>
</reference>
<evidence type="ECO:0000313" key="3">
    <source>
        <dbReference type="Proteomes" id="UP000237662"/>
    </source>
</evidence>
<dbReference type="AlphaFoldDB" id="A0A2S6I7S5"/>
<feature type="transmembrane region" description="Helical" evidence="1">
    <location>
        <begin position="6"/>
        <end position="31"/>
    </location>
</feature>
<protein>
    <submittedName>
        <fullName evidence="2">Uncharacterized protein</fullName>
    </submittedName>
</protein>
<keyword evidence="3" id="KW-1185">Reference proteome</keyword>
<dbReference type="Proteomes" id="UP000237662">
    <property type="component" value="Unassembled WGS sequence"/>
</dbReference>
<gene>
    <name evidence="2" type="ORF">CLV84_0478</name>
</gene>
<organism evidence="2 3">
    <name type="scientific">Neolewinella xylanilytica</name>
    <dbReference type="NCBI Taxonomy" id="1514080"/>
    <lineage>
        <taxon>Bacteria</taxon>
        <taxon>Pseudomonadati</taxon>
        <taxon>Bacteroidota</taxon>
        <taxon>Saprospiria</taxon>
        <taxon>Saprospirales</taxon>
        <taxon>Lewinellaceae</taxon>
        <taxon>Neolewinella</taxon>
    </lineage>
</organism>
<keyword evidence="1" id="KW-0812">Transmembrane</keyword>
<keyword evidence="1" id="KW-0472">Membrane</keyword>
<evidence type="ECO:0000256" key="1">
    <source>
        <dbReference type="SAM" id="Phobius"/>
    </source>
</evidence>
<accession>A0A2S6I7S5</accession>
<sequence length="60" mass="6748">MGDVNVFGIIKYTCIGYATNLSVIFAAYILYHLEYTRQLTLSRVTFLHSESIDPFAGSLI</sequence>